<dbReference type="AlphaFoldDB" id="A0AAP0JCL2"/>
<dbReference type="Proteomes" id="UP001417504">
    <property type="component" value="Unassembled WGS sequence"/>
</dbReference>
<dbReference type="EMBL" id="JBBNAE010000004">
    <property type="protein sequence ID" value="KAK9131060.1"/>
    <property type="molecule type" value="Genomic_DNA"/>
</dbReference>
<protein>
    <submittedName>
        <fullName evidence="1">Uncharacterized protein</fullName>
    </submittedName>
</protein>
<evidence type="ECO:0000313" key="2">
    <source>
        <dbReference type="Proteomes" id="UP001417504"/>
    </source>
</evidence>
<dbReference type="PANTHER" id="PTHR36484:SF2">
    <property type="entry name" value="OS01G0558700 PROTEIN"/>
    <property type="match status" value="1"/>
</dbReference>
<accession>A0AAP0JCL2</accession>
<evidence type="ECO:0000313" key="1">
    <source>
        <dbReference type="EMBL" id="KAK9131060.1"/>
    </source>
</evidence>
<proteinExistence type="predicted"/>
<reference evidence="1 2" key="1">
    <citation type="submission" date="2024-01" db="EMBL/GenBank/DDBJ databases">
        <title>Genome assemblies of Stephania.</title>
        <authorList>
            <person name="Yang L."/>
        </authorList>
    </citation>
    <scope>NUCLEOTIDE SEQUENCE [LARGE SCALE GENOMIC DNA]</scope>
    <source>
        <strain evidence="1">QJT</strain>
        <tissue evidence="1">Leaf</tissue>
    </source>
</reference>
<name>A0AAP0JCL2_9MAGN</name>
<keyword evidence="2" id="KW-1185">Reference proteome</keyword>
<organism evidence="1 2">
    <name type="scientific">Stephania japonica</name>
    <dbReference type="NCBI Taxonomy" id="461633"/>
    <lineage>
        <taxon>Eukaryota</taxon>
        <taxon>Viridiplantae</taxon>
        <taxon>Streptophyta</taxon>
        <taxon>Embryophyta</taxon>
        <taxon>Tracheophyta</taxon>
        <taxon>Spermatophyta</taxon>
        <taxon>Magnoliopsida</taxon>
        <taxon>Ranunculales</taxon>
        <taxon>Menispermaceae</taxon>
        <taxon>Menispermoideae</taxon>
        <taxon>Cissampelideae</taxon>
        <taxon>Stephania</taxon>
    </lineage>
</organism>
<sequence length="115" mass="12610">MYWEAVYDLLLFDIEEDVAGLIQCPNNKNSAEIVPILAAFLPGTGVGEPRGRGGDGMNGEAKRGRYDCCSSFAEITLEEPVSSLKDLDSEKMKSEIKRWARAVVAYARQVSGHIS</sequence>
<comment type="caution">
    <text evidence="1">The sequence shown here is derived from an EMBL/GenBank/DDBJ whole genome shotgun (WGS) entry which is preliminary data.</text>
</comment>
<gene>
    <name evidence="1" type="ORF">Sjap_011547</name>
</gene>
<dbReference type="PANTHER" id="PTHR36484">
    <property type="entry name" value="OS01G0558700 PROTEIN"/>
    <property type="match status" value="1"/>
</dbReference>